<organism evidence="1 2">
    <name type="scientific">Macroventuria anomochaeta</name>
    <dbReference type="NCBI Taxonomy" id="301207"/>
    <lineage>
        <taxon>Eukaryota</taxon>
        <taxon>Fungi</taxon>
        <taxon>Dikarya</taxon>
        <taxon>Ascomycota</taxon>
        <taxon>Pezizomycotina</taxon>
        <taxon>Dothideomycetes</taxon>
        <taxon>Pleosporomycetidae</taxon>
        <taxon>Pleosporales</taxon>
        <taxon>Pleosporineae</taxon>
        <taxon>Didymellaceae</taxon>
        <taxon>Macroventuria</taxon>
    </lineage>
</organism>
<gene>
    <name evidence="1" type="ORF">BU25DRAFT_32196</name>
</gene>
<accession>A0ACB6S424</accession>
<dbReference type="Proteomes" id="UP000799754">
    <property type="component" value="Unassembled WGS sequence"/>
</dbReference>
<dbReference type="EMBL" id="MU006712">
    <property type="protein sequence ID" value="KAF2628788.1"/>
    <property type="molecule type" value="Genomic_DNA"/>
</dbReference>
<sequence length="95" mass="10548">MCKYDKESPHLFTARKTPTQHGSTLHNTSTPFVCSASTPSPAHTIPAKPISSIEATIAPVVGLLPRCRPEQNARLHKHWFSRPQALRPTVRPAMR</sequence>
<protein>
    <submittedName>
        <fullName evidence="1">Uncharacterized protein</fullName>
    </submittedName>
</protein>
<comment type="caution">
    <text evidence="1">The sequence shown here is derived from an EMBL/GenBank/DDBJ whole genome shotgun (WGS) entry which is preliminary data.</text>
</comment>
<reference evidence="1" key="1">
    <citation type="journal article" date="2020" name="Stud. Mycol.">
        <title>101 Dothideomycetes genomes: a test case for predicting lifestyles and emergence of pathogens.</title>
        <authorList>
            <person name="Haridas S."/>
            <person name="Albert R."/>
            <person name="Binder M."/>
            <person name="Bloem J."/>
            <person name="Labutti K."/>
            <person name="Salamov A."/>
            <person name="Andreopoulos B."/>
            <person name="Baker S."/>
            <person name="Barry K."/>
            <person name="Bills G."/>
            <person name="Bluhm B."/>
            <person name="Cannon C."/>
            <person name="Castanera R."/>
            <person name="Culley D."/>
            <person name="Daum C."/>
            <person name="Ezra D."/>
            <person name="Gonzalez J."/>
            <person name="Henrissat B."/>
            <person name="Kuo A."/>
            <person name="Liang C."/>
            <person name="Lipzen A."/>
            <person name="Lutzoni F."/>
            <person name="Magnuson J."/>
            <person name="Mondo S."/>
            <person name="Nolan M."/>
            <person name="Ohm R."/>
            <person name="Pangilinan J."/>
            <person name="Park H.-J."/>
            <person name="Ramirez L."/>
            <person name="Alfaro M."/>
            <person name="Sun H."/>
            <person name="Tritt A."/>
            <person name="Yoshinaga Y."/>
            <person name="Zwiers L.-H."/>
            <person name="Turgeon B."/>
            <person name="Goodwin S."/>
            <person name="Spatafora J."/>
            <person name="Crous P."/>
            <person name="Grigoriev I."/>
        </authorList>
    </citation>
    <scope>NUCLEOTIDE SEQUENCE</scope>
    <source>
        <strain evidence="1">CBS 525.71</strain>
    </source>
</reference>
<evidence type="ECO:0000313" key="2">
    <source>
        <dbReference type="Proteomes" id="UP000799754"/>
    </source>
</evidence>
<keyword evidence="2" id="KW-1185">Reference proteome</keyword>
<proteinExistence type="predicted"/>
<evidence type="ECO:0000313" key="1">
    <source>
        <dbReference type="EMBL" id="KAF2628788.1"/>
    </source>
</evidence>
<name>A0ACB6S424_9PLEO</name>